<accession>A0AAX1RTG2</accession>
<dbReference type="GO" id="GO:0005829">
    <property type="term" value="C:cytosol"/>
    <property type="evidence" value="ECO:0007669"/>
    <property type="project" value="TreeGrafter"/>
</dbReference>
<dbReference type="AlphaFoldDB" id="A0AAX1RTG2"/>
<comment type="catalytic activity">
    <reaction evidence="1 5">
        <text>L-alanine = D-alanine</text>
        <dbReference type="Rhea" id="RHEA:20249"/>
        <dbReference type="ChEBI" id="CHEBI:57416"/>
        <dbReference type="ChEBI" id="CHEBI:57972"/>
        <dbReference type="EC" id="5.1.1.1"/>
    </reaction>
</comment>
<evidence type="ECO:0000256" key="7">
    <source>
        <dbReference type="PIRSR" id="PIRSR600821-52"/>
    </source>
</evidence>
<dbReference type="FunFam" id="3.20.20.10:FF:000002">
    <property type="entry name" value="Alanine racemase"/>
    <property type="match status" value="1"/>
</dbReference>
<gene>
    <name evidence="9" type="primary">alr</name>
    <name evidence="9" type="ORF">DOS76_11905</name>
</gene>
<dbReference type="SMART" id="SM01005">
    <property type="entry name" value="Ala_racemase_C"/>
    <property type="match status" value="1"/>
</dbReference>
<protein>
    <recommendedName>
        <fullName evidence="5">Alanine racemase</fullName>
        <ecNumber evidence="5">5.1.1.1</ecNumber>
    </recommendedName>
</protein>
<comment type="caution">
    <text evidence="9">The sequence shown here is derived from an EMBL/GenBank/DDBJ whole genome shotgun (WGS) entry which is preliminary data.</text>
</comment>
<dbReference type="GO" id="GO:0008784">
    <property type="term" value="F:alanine racemase activity"/>
    <property type="evidence" value="ECO:0007669"/>
    <property type="project" value="UniProtKB-UniRule"/>
</dbReference>
<evidence type="ECO:0000256" key="3">
    <source>
        <dbReference type="ARBA" id="ARBA00022898"/>
    </source>
</evidence>
<name>A0AAX1RTG2_9STAP</name>
<dbReference type="SUPFAM" id="SSF51419">
    <property type="entry name" value="PLP-binding barrel"/>
    <property type="match status" value="1"/>
</dbReference>
<dbReference type="PANTHER" id="PTHR30511:SF0">
    <property type="entry name" value="ALANINE RACEMASE, CATABOLIC-RELATED"/>
    <property type="match status" value="1"/>
</dbReference>
<dbReference type="HAMAP" id="MF_01201">
    <property type="entry name" value="Ala_racemase"/>
    <property type="match status" value="1"/>
</dbReference>
<keyword evidence="3 5" id="KW-0663">Pyridoxal phosphate</keyword>
<dbReference type="FunFam" id="2.40.37.10:FF:000006">
    <property type="entry name" value="Alanine racemase"/>
    <property type="match status" value="1"/>
</dbReference>
<dbReference type="Gene3D" id="3.20.20.10">
    <property type="entry name" value="Alanine racemase"/>
    <property type="match status" value="1"/>
</dbReference>
<evidence type="ECO:0000256" key="5">
    <source>
        <dbReference type="HAMAP-Rule" id="MF_01201"/>
    </source>
</evidence>
<dbReference type="Gene3D" id="2.40.37.10">
    <property type="entry name" value="Lyase, Ornithine Decarboxylase, Chain A, domain 1"/>
    <property type="match status" value="1"/>
</dbReference>
<keyword evidence="4 5" id="KW-0413">Isomerase</keyword>
<evidence type="ECO:0000256" key="1">
    <source>
        <dbReference type="ARBA" id="ARBA00000316"/>
    </source>
</evidence>
<dbReference type="EMBL" id="QKYD01000175">
    <property type="protein sequence ID" value="REI18889.1"/>
    <property type="molecule type" value="Genomic_DNA"/>
</dbReference>
<comment type="similarity">
    <text evidence="5">Belongs to the alanine racemase family.</text>
</comment>
<evidence type="ECO:0000256" key="2">
    <source>
        <dbReference type="ARBA" id="ARBA00001933"/>
    </source>
</evidence>
<dbReference type="InterPro" id="IPR029066">
    <property type="entry name" value="PLP-binding_barrel"/>
</dbReference>
<comment type="pathway">
    <text evidence="5">Amino-acid biosynthesis; D-alanine biosynthesis; D-alanine from L-alanine: step 1/1.</text>
</comment>
<dbReference type="GO" id="GO:0030170">
    <property type="term" value="F:pyridoxal phosphate binding"/>
    <property type="evidence" value="ECO:0007669"/>
    <property type="project" value="UniProtKB-UniRule"/>
</dbReference>
<comment type="function">
    <text evidence="5">Catalyzes the interconversion of L-alanine and D-alanine. May also act on other amino acids.</text>
</comment>
<reference evidence="9 10" key="1">
    <citation type="journal article" date="2018" name="Vet. Microbiol.">
        <title>Characterisation of Staphylococcus felis isolated from cats using whole genome sequencing.</title>
        <authorList>
            <person name="Worthing K."/>
            <person name="Pang S."/>
            <person name="Trott D.J."/>
            <person name="Abraham S."/>
            <person name="Coombs G.W."/>
            <person name="Jordan D."/>
            <person name="McIntyre L."/>
            <person name="Davies M.R."/>
            <person name="Norris J."/>
        </authorList>
    </citation>
    <scope>NUCLEOTIDE SEQUENCE [LARGE SCALE GENOMIC DNA]</scope>
    <source>
        <strain evidence="9 10">F25</strain>
    </source>
</reference>
<feature type="binding site" evidence="5 7">
    <location>
        <position position="312"/>
    </location>
    <ligand>
        <name>substrate</name>
    </ligand>
</feature>
<evidence type="ECO:0000256" key="6">
    <source>
        <dbReference type="PIRSR" id="PIRSR600821-50"/>
    </source>
</evidence>
<dbReference type="CDD" id="cd00430">
    <property type="entry name" value="PLPDE_III_AR"/>
    <property type="match status" value="1"/>
</dbReference>
<dbReference type="InterPro" id="IPR011079">
    <property type="entry name" value="Ala_racemase_C"/>
</dbReference>
<dbReference type="InterPro" id="IPR001608">
    <property type="entry name" value="Ala_racemase_N"/>
</dbReference>
<evidence type="ECO:0000313" key="10">
    <source>
        <dbReference type="Proteomes" id="UP000256337"/>
    </source>
</evidence>
<dbReference type="InterPro" id="IPR000821">
    <property type="entry name" value="Ala_racemase"/>
</dbReference>
<sequence length="382" mass="43089">MADKYFRSTVLNVDLEAITNNYKILEEMHPNKTMMPVVKANSYGLGSIMIANHLKTLGASFFCVATLDEAIELRMHGIREKILILSSIPPHAINKAIQHRVAIAAPSKEWLEETIQHIDDSSEKTVWLHIKLDTGMNRLGIKDEQTYQDMINMIHEHPNLVFEGAFSHFSSADEDNETSRKQYARFESLIESAERPAYVHIQNSAGTLRFKSDLCNAFRPGIALYGYYPSAFVENNTKATLKPSAQLVSEVTQVKKVNKGEVIGYSETYVADEEMYVALIPIGYADGYLRNMQGSKVNVAGTQCEVVGRVSMDQTAIRVPKETKLGDKVTILESQSHHPQSLETIASKQQTISYEVLCNFGRRIPRVYHYKQNIEISNELLK</sequence>
<evidence type="ECO:0000259" key="8">
    <source>
        <dbReference type="SMART" id="SM01005"/>
    </source>
</evidence>
<evidence type="ECO:0000256" key="4">
    <source>
        <dbReference type="ARBA" id="ARBA00023235"/>
    </source>
</evidence>
<dbReference type="Pfam" id="PF00842">
    <property type="entry name" value="Ala_racemase_C"/>
    <property type="match status" value="1"/>
</dbReference>
<dbReference type="Proteomes" id="UP000256337">
    <property type="component" value="Unassembled WGS sequence"/>
</dbReference>
<feature type="modified residue" description="N6-(pyridoxal phosphate)lysine" evidence="5 6">
    <location>
        <position position="39"/>
    </location>
</feature>
<dbReference type="EC" id="5.1.1.1" evidence="5"/>
<proteinExistence type="inferred from homology"/>
<dbReference type="Pfam" id="PF01168">
    <property type="entry name" value="Ala_racemase_N"/>
    <property type="match status" value="1"/>
</dbReference>
<dbReference type="NCBIfam" id="TIGR00492">
    <property type="entry name" value="alr"/>
    <property type="match status" value="1"/>
</dbReference>
<dbReference type="InterPro" id="IPR009006">
    <property type="entry name" value="Ala_racemase/Decarboxylase_C"/>
</dbReference>
<comment type="cofactor">
    <cofactor evidence="2 5 6">
        <name>pyridoxal 5'-phosphate</name>
        <dbReference type="ChEBI" id="CHEBI:597326"/>
    </cofactor>
</comment>
<evidence type="ECO:0000313" key="9">
    <source>
        <dbReference type="EMBL" id="REI18889.1"/>
    </source>
</evidence>
<feature type="active site" description="Proton acceptor; specific for L-alanine" evidence="5">
    <location>
        <position position="265"/>
    </location>
</feature>
<feature type="binding site" evidence="5 7">
    <location>
        <position position="138"/>
    </location>
    <ligand>
        <name>substrate</name>
    </ligand>
</feature>
<dbReference type="GO" id="GO:0009252">
    <property type="term" value="P:peptidoglycan biosynthetic process"/>
    <property type="evidence" value="ECO:0007669"/>
    <property type="project" value="TreeGrafter"/>
</dbReference>
<dbReference type="RefSeq" id="WP_115857050.1">
    <property type="nucleotide sequence ID" value="NZ_CAJUZR010000040.1"/>
</dbReference>
<dbReference type="GO" id="GO:0030632">
    <property type="term" value="P:D-alanine biosynthetic process"/>
    <property type="evidence" value="ECO:0007669"/>
    <property type="project" value="UniProtKB-UniRule"/>
</dbReference>
<feature type="domain" description="Alanine racemase C-terminal" evidence="8">
    <location>
        <begin position="244"/>
        <end position="369"/>
    </location>
</feature>
<dbReference type="PRINTS" id="PR00992">
    <property type="entry name" value="ALARACEMASE"/>
</dbReference>
<dbReference type="PANTHER" id="PTHR30511">
    <property type="entry name" value="ALANINE RACEMASE"/>
    <property type="match status" value="1"/>
</dbReference>
<feature type="active site" description="Proton acceptor; specific for D-alanine" evidence="5">
    <location>
        <position position="39"/>
    </location>
</feature>
<dbReference type="SUPFAM" id="SSF50621">
    <property type="entry name" value="Alanine racemase C-terminal domain-like"/>
    <property type="match status" value="1"/>
</dbReference>
<organism evidence="9 10">
    <name type="scientific">Staphylococcus felis</name>
    <dbReference type="NCBI Taxonomy" id="46127"/>
    <lineage>
        <taxon>Bacteria</taxon>
        <taxon>Bacillati</taxon>
        <taxon>Bacillota</taxon>
        <taxon>Bacilli</taxon>
        <taxon>Bacillales</taxon>
        <taxon>Staphylococcaceae</taxon>
        <taxon>Staphylococcus</taxon>
    </lineage>
</organism>